<dbReference type="SMART" id="SM01287">
    <property type="entry name" value="Rtt106"/>
    <property type="match status" value="1"/>
</dbReference>
<keyword evidence="5 10" id="KW-0227">DNA damage</keyword>
<dbReference type="Pfam" id="PF08512">
    <property type="entry name" value="Rttp106-like_middle"/>
    <property type="match status" value="1"/>
</dbReference>
<protein>
    <recommendedName>
        <fullName evidence="2 10">FACT complex subunit POB3</fullName>
    </recommendedName>
</protein>
<dbReference type="InterPro" id="IPR013719">
    <property type="entry name" value="RTT106/SPT16-like_middle_dom"/>
</dbReference>
<comment type="function">
    <text evidence="10">Component of the FACT complex, a general chromatin factor that acts to reorganize nucleosomes. The FACT complex is involved in multiple processes that require DNA as a template such as mRNA elongation, DNA replication and DNA repair. During transcription elongation the FACT complex acts as a histone chaperone that both destabilizes and restores nucleosomal structure. It facilitates the passage of RNA polymerase II and transcription by promoting the dissociation of one histone H2A-H2B dimer from the nucleosome, then subsequently promotes the reestablishment of the nucleosome following the passage of RNA polymerase II.</text>
</comment>
<dbReference type="GO" id="GO:0006260">
    <property type="term" value="P:DNA replication"/>
    <property type="evidence" value="ECO:0007669"/>
    <property type="project" value="UniProtKB-KW"/>
</dbReference>
<dbReference type="Pfam" id="PF21103">
    <property type="entry name" value="PH1_SSRP1-like"/>
    <property type="match status" value="1"/>
</dbReference>
<dbReference type="CDD" id="cd13231">
    <property type="entry name" value="PH2_SSRP1-like"/>
    <property type="match status" value="1"/>
</dbReference>
<keyword evidence="6 10" id="KW-0805">Transcription regulation</keyword>
<dbReference type="AlphaFoldDB" id="A0AAV5QYJ0"/>
<evidence type="ECO:0000256" key="4">
    <source>
        <dbReference type="ARBA" id="ARBA00022705"/>
    </source>
</evidence>
<feature type="compositionally biased region" description="Basic and acidic residues" evidence="11">
    <location>
        <begin position="196"/>
        <end position="228"/>
    </location>
</feature>
<evidence type="ECO:0000259" key="12">
    <source>
        <dbReference type="SMART" id="SM01287"/>
    </source>
</evidence>
<evidence type="ECO:0000256" key="10">
    <source>
        <dbReference type="RuleBase" id="RU364013"/>
    </source>
</evidence>
<evidence type="ECO:0000256" key="1">
    <source>
        <dbReference type="ARBA" id="ARBA00010060"/>
    </source>
</evidence>
<evidence type="ECO:0000256" key="9">
    <source>
        <dbReference type="ARBA" id="ARBA00023242"/>
    </source>
</evidence>
<feature type="compositionally biased region" description="Basic and acidic residues" evidence="11">
    <location>
        <begin position="552"/>
        <end position="564"/>
    </location>
</feature>
<dbReference type="Proteomes" id="UP001378960">
    <property type="component" value="Unassembled WGS sequence"/>
</dbReference>
<dbReference type="CDD" id="cd13230">
    <property type="entry name" value="PH1_SSRP1-like"/>
    <property type="match status" value="1"/>
</dbReference>
<dbReference type="InterPro" id="IPR011993">
    <property type="entry name" value="PH-like_dom_sf"/>
</dbReference>
<feature type="domain" description="Histone chaperone RTT106/FACT complex subunit SPT16-like middle" evidence="12">
    <location>
        <begin position="398"/>
        <end position="491"/>
    </location>
</feature>
<dbReference type="Gene3D" id="2.30.29.220">
    <property type="entry name" value="Structure-specific recognition protein (SSRP1)"/>
    <property type="match status" value="1"/>
</dbReference>
<feature type="region of interest" description="Disordered" evidence="11">
    <location>
        <begin position="184"/>
        <end position="228"/>
    </location>
</feature>
<dbReference type="GO" id="GO:0035101">
    <property type="term" value="C:FACT complex"/>
    <property type="evidence" value="ECO:0007669"/>
    <property type="project" value="TreeGrafter"/>
</dbReference>
<dbReference type="InterPro" id="IPR050454">
    <property type="entry name" value="RTT106/SSRP1_HistChap/FACT"/>
</dbReference>
<evidence type="ECO:0000256" key="5">
    <source>
        <dbReference type="ARBA" id="ARBA00022763"/>
    </source>
</evidence>
<dbReference type="InterPro" id="IPR038167">
    <property type="entry name" value="SSRP1_sf"/>
</dbReference>
<dbReference type="InterPro" id="IPR024954">
    <property type="entry name" value="SSRP1_DD"/>
</dbReference>
<evidence type="ECO:0000256" key="6">
    <source>
        <dbReference type="ARBA" id="ARBA00023015"/>
    </source>
</evidence>
<dbReference type="PANTHER" id="PTHR45849:SF1">
    <property type="entry name" value="FACT COMPLEX SUBUNIT SSRP1"/>
    <property type="match status" value="1"/>
</dbReference>
<dbReference type="PANTHER" id="PTHR45849">
    <property type="entry name" value="FACT COMPLEX SUBUNIT SSRP1"/>
    <property type="match status" value="1"/>
</dbReference>
<dbReference type="CDD" id="cd13229">
    <property type="entry name" value="PH_TFIIH"/>
    <property type="match status" value="1"/>
</dbReference>
<comment type="caution">
    <text evidence="13">The sequence shown here is derived from an EMBL/GenBank/DDBJ whole genome shotgun (WGS) entry which is preliminary data.</text>
</comment>
<keyword evidence="4 10" id="KW-0235">DNA replication</keyword>
<name>A0AAV5QYJ0_PICKL</name>
<feature type="region of interest" description="Disordered" evidence="11">
    <location>
        <begin position="508"/>
        <end position="564"/>
    </location>
</feature>
<comment type="similarity">
    <text evidence="1 10">Belongs to the SSRP1 family.</text>
</comment>
<evidence type="ECO:0000313" key="13">
    <source>
        <dbReference type="EMBL" id="GMM43872.1"/>
    </source>
</evidence>
<evidence type="ECO:0000256" key="7">
    <source>
        <dbReference type="ARBA" id="ARBA00023163"/>
    </source>
</evidence>
<keyword evidence="9 10" id="KW-0539">Nucleus</keyword>
<keyword evidence="7 10" id="KW-0804">Transcription</keyword>
<evidence type="ECO:0000313" key="14">
    <source>
        <dbReference type="Proteomes" id="UP001378960"/>
    </source>
</evidence>
<dbReference type="GO" id="GO:0031491">
    <property type="term" value="F:nucleosome binding"/>
    <property type="evidence" value="ECO:0007669"/>
    <property type="project" value="TreeGrafter"/>
</dbReference>
<keyword evidence="3 10" id="KW-0158">Chromosome</keyword>
<dbReference type="InterPro" id="IPR048993">
    <property type="entry name" value="SSRP1-like_PH1"/>
</dbReference>
<organism evidence="13 14">
    <name type="scientific">Pichia kluyveri</name>
    <name type="common">Yeast</name>
    <dbReference type="NCBI Taxonomy" id="36015"/>
    <lineage>
        <taxon>Eukaryota</taxon>
        <taxon>Fungi</taxon>
        <taxon>Dikarya</taxon>
        <taxon>Ascomycota</taxon>
        <taxon>Saccharomycotina</taxon>
        <taxon>Pichiomycetes</taxon>
        <taxon>Pichiales</taxon>
        <taxon>Pichiaceae</taxon>
        <taxon>Pichia</taxon>
    </lineage>
</organism>
<comment type="subcellular location">
    <subcellularLocation>
        <location evidence="10">Nucleus</location>
    </subcellularLocation>
    <subcellularLocation>
        <location evidence="10">Chromosome</location>
    </subcellularLocation>
</comment>
<dbReference type="GO" id="GO:0006281">
    <property type="term" value="P:DNA repair"/>
    <property type="evidence" value="ECO:0007669"/>
    <property type="project" value="UniProtKB-KW"/>
</dbReference>
<reference evidence="13 14" key="1">
    <citation type="journal article" date="2023" name="Elife">
        <title>Identification of key yeast species and microbe-microbe interactions impacting larval growth of Drosophila in the wild.</title>
        <authorList>
            <person name="Mure A."/>
            <person name="Sugiura Y."/>
            <person name="Maeda R."/>
            <person name="Honda K."/>
            <person name="Sakurai N."/>
            <person name="Takahashi Y."/>
            <person name="Watada M."/>
            <person name="Katoh T."/>
            <person name="Gotoh A."/>
            <person name="Gotoh Y."/>
            <person name="Taniguchi I."/>
            <person name="Nakamura K."/>
            <person name="Hayashi T."/>
            <person name="Katayama T."/>
            <person name="Uemura T."/>
            <person name="Hattori Y."/>
        </authorList>
    </citation>
    <scope>NUCLEOTIDE SEQUENCE [LARGE SCALE GENOMIC DNA]</scope>
    <source>
        <strain evidence="13 14">PK-24</strain>
    </source>
</reference>
<dbReference type="Pfam" id="PF03531">
    <property type="entry name" value="SSrecog"/>
    <property type="match status" value="1"/>
</dbReference>
<feature type="compositionally biased region" description="Acidic residues" evidence="11">
    <location>
        <begin position="508"/>
        <end position="542"/>
    </location>
</feature>
<accession>A0AAV5QYJ0</accession>
<proteinExistence type="inferred from homology"/>
<dbReference type="FunFam" id="2.30.29.150:FF:000001">
    <property type="entry name" value="Fact complex subunit ssrp1"/>
    <property type="match status" value="1"/>
</dbReference>
<evidence type="ECO:0000256" key="11">
    <source>
        <dbReference type="SAM" id="MobiDB-lite"/>
    </source>
</evidence>
<dbReference type="Gene3D" id="2.30.29.150">
    <property type="match status" value="1"/>
</dbReference>
<evidence type="ECO:0000256" key="3">
    <source>
        <dbReference type="ARBA" id="ARBA00022454"/>
    </source>
</evidence>
<keyword evidence="14" id="KW-1185">Reference proteome</keyword>
<gene>
    <name evidence="13" type="ORF">DAPK24_004470</name>
</gene>
<dbReference type="EMBL" id="BTGB01000001">
    <property type="protein sequence ID" value="GMM43872.1"/>
    <property type="molecule type" value="Genomic_DNA"/>
</dbReference>
<dbReference type="GO" id="GO:0042393">
    <property type="term" value="F:histone binding"/>
    <property type="evidence" value="ECO:0007669"/>
    <property type="project" value="TreeGrafter"/>
</dbReference>
<dbReference type="InterPro" id="IPR000969">
    <property type="entry name" value="SSRP1/POB3"/>
</dbReference>
<evidence type="ECO:0000256" key="2">
    <source>
        <dbReference type="ARBA" id="ARBA00014978"/>
    </source>
</evidence>
<sequence>MSSEYERIYLNHSKLPGRMRIADSGLGWKAQSVPGSTTKSTPFLLPSTELSSCYWSRGSRGYELRIDTKNKGVVILDGFDERDSVGLKHELSKNFNIQLETKEHSLRGWNWGKVQMARNELIFNIANKPAYEIPYTEISNTNLSGRNEVSVEMDLLHENDTVERTGDELVEIKFFIPGNVEMKDEQMDIDDDEDDEKKKVNANENDETKKIDKDGDSEMNEDSEKKDDLKQIKMKTKAELFVEELKSKADITQVVGKVIVSFAEVLFLTPRGRYDIDMYENFLRLRGKTYDYKLQYTQILRIFSLPKLDGMHHLLILQVNPPLRQGQTQYSFLTLQFDEQEELEVELNVDDEEYEEKYKGKVNKVYSSSSHLVVSNLIKGFTERRVVMPGTYQSKDGLPGIACSLKANEGHLYALEKCALFLTKPTVLIPYSEISLIEFSRVGQGSAQKTFDMEIVTSKGGPTHSFGNIDRAEQPLLESFFRSKNLKVRNDEKIAQQMLANAMIDSDGEADLGSADDESPDEDFNSGGSDSEDSEVDEEYDSDANSGGSDDEGGKQPEKKKQKN</sequence>
<dbReference type="PRINTS" id="PR00887">
    <property type="entry name" value="SSRCOGNITION"/>
</dbReference>
<dbReference type="SUPFAM" id="SSF50729">
    <property type="entry name" value="PH domain-like"/>
    <property type="match status" value="1"/>
</dbReference>
<dbReference type="GO" id="GO:0003677">
    <property type="term" value="F:DNA binding"/>
    <property type="evidence" value="ECO:0007669"/>
    <property type="project" value="InterPro"/>
</dbReference>
<dbReference type="InterPro" id="IPR035417">
    <property type="entry name" value="SSRP1/POB3_N"/>
</dbReference>
<dbReference type="Gene3D" id="2.30.29.30">
    <property type="entry name" value="Pleckstrin-homology domain (PH domain)/Phosphotyrosine-binding domain (PTB)"/>
    <property type="match status" value="2"/>
</dbReference>
<keyword evidence="8 10" id="KW-0234">DNA repair</keyword>
<evidence type="ECO:0000256" key="8">
    <source>
        <dbReference type="ARBA" id="ARBA00023204"/>
    </source>
</evidence>
<dbReference type="Pfam" id="PF17292">
    <property type="entry name" value="POB3_N"/>
    <property type="match status" value="1"/>
</dbReference>